<gene>
    <name evidence="1" type="ORF">BXZ70DRAFT_392211</name>
</gene>
<dbReference type="EMBL" id="JAEVFJ010000029">
    <property type="protein sequence ID" value="KAH8093286.1"/>
    <property type="molecule type" value="Genomic_DNA"/>
</dbReference>
<dbReference type="OrthoDB" id="2800305at2759"/>
<evidence type="ECO:0000313" key="2">
    <source>
        <dbReference type="Proteomes" id="UP000813824"/>
    </source>
</evidence>
<sequence length="243" mass="26965">MARVDVFRSGNASSPRFDNFRDKDFTFDAQGNLVPHKGGVSTFGRLQDLPSTKNAWRLPSTAPLGTGVEIFNDRDTHWSIRPSVTQTKDQWIAKMATLNTKATKVAQVAAADAERVSTVLRESKHDDKLTRFVINALADVHHKQLPVSDWDDNDYAYIGILAGALERGDLALDEVRWKNGSGGHTKEQYFVAEAVGVHIKAQNNAAKAKQDEDEEADWMNDVAVLRVALGANEEENPLRKLII</sequence>
<name>A0A8K0XMJ9_9AGAR</name>
<reference evidence="1" key="1">
    <citation type="journal article" date="2021" name="New Phytol.">
        <title>Evolutionary innovations through gain and loss of genes in the ectomycorrhizal Boletales.</title>
        <authorList>
            <person name="Wu G."/>
            <person name="Miyauchi S."/>
            <person name="Morin E."/>
            <person name="Kuo A."/>
            <person name="Drula E."/>
            <person name="Varga T."/>
            <person name="Kohler A."/>
            <person name="Feng B."/>
            <person name="Cao Y."/>
            <person name="Lipzen A."/>
            <person name="Daum C."/>
            <person name="Hundley H."/>
            <person name="Pangilinan J."/>
            <person name="Johnson J."/>
            <person name="Barry K."/>
            <person name="LaButti K."/>
            <person name="Ng V."/>
            <person name="Ahrendt S."/>
            <person name="Min B."/>
            <person name="Choi I.G."/>
            <person name="Park H."/>
            <person name="Plett J.M."/>
            <person name="Magnuson J."/>
            <person name="Spatafora J.W."/>
            <person name="Nagy L.G."/>
            <person name="Henrissat B."/>
            <person name="Grigoriev I.V."/>
            <person name="Yang Z.L."/>
            <person name="Xu J."/>
            <person name="Martin F.M."/>
        </authorList>
    </citation>
    <scope>NUCLEOTIDE SEQUENCE</scope>
    <source>
        <strain evidence="1">KKN 215</strain>
    </source>
</reference>
<dbReference type="AlphaFoldDB" id="A0A8K0XMJ9"/>
<organism evidence="1 2">
    <name type="scientific">Cristinia sonorae</name>
    <dbReference type="NCBI Taxonomy" id="1940300"/>
    <lineage>
        <taxon>Eukaryota</taxon>
        <taxon>Fungi</taxon>
        <taxon>Dikarya</taxon>
        <taxon>Basidiomycota</taxon>
        <taxon>Agaricomycotina</taxon>
        <taxon>Agaricomycetes</taxon>
        <taxon>Agaricomycetidae</taxon>
        <taxon>Agaricales</taxon>
        <taxon>Pleurotineae</taxon>
        <taxon>Stephanosporaceae</taxon>
        <taxon>Cristinia</taxon>
    </lineage>
</organism>
<protein>
    <submittedName>
        <fullName evidence="1">Uncharacterized protein</fullName>
    </submittedName>
</protein>
<keyword evidence="2" id="KW-1185">Reference proteome</keyword>
<dbReference type="Proteomes" id="UP000813824">
    <property type="component" value="Unassembled WGS sequence"/>
</dbReference>
<evidence type="ECO:0000313" key="1">
    <source>
        <dbReference type="EMBL" id="KAH8093286.1"/>
    </source>
</evidence>
<accession>A0A8K0XMJ9</accession>
<proteinExistence type="predicted"/>
<comment type="caution">
    <text evidence="1">The sequence shown here is derived from an EMBL/GenBank/DDBJ whole genome shotgun (WGS) entry which is preliminary data.</text>
</comment>